<gene>
    <name evidence="8" type="ORF">D9756_009114</name>
</gene>
<evidence type="ECO:0000313" key="8">
    <source>
        <dbReference type="EMBL" id="KAF5350010.1"/>
    </source>
</evidence>
<dbReference type="InterPro" id="IPR023179">
    <property type="entry name" value="GTP-bd_ortho_bundle_sf"/>
</dbReference>
<keyword evidence="3" id="KW-0175">Coiled coil</keyword>
<keyword evidence="2" id="KW-0547">Nucleotide-binding</keyword>
<dbReference type="PROSITE" id="PS51721">
    <property type="entry name" value="G_CP"/>
    <property type="match status" value="1"/>
</dbReference>
<feature type="region of interest" description="Disordered" evidence="6">
    <location>
        <begin position="1"/>
        <end position="91"/>
    </location>
</feature>
<proteinExistence type="predicted"/>
<dbReference type="InterPro" id="IPR027417">
    <property type="entry name" value="P-loop_NTPase"/>
</dbReference>
<dbReference type="PANTHER" id="PTHR11089">
    <property type="entry name" value="GTP-BINDING PROTEIN-RELATED"/>
    <property type="match status" value="1"/>
</dbReference>
<dbReference type="Gene3D" id="1.10.1580.10">
    <property type="match status" value="1"/>
</dbReference>
<dbReference type="EMBL" id="JAACJO010000015">
    <property type="protein sequence ID" value="KAF5350010.1"/>
    <property type="molecule type" value="Genomic_DNA"/>
</dbReference>
<accession>A0A8H5CY39</accession>
<reference evidence="8 9" key="1">
    <citation type="journal article" date="2020" name="ISME J.">
        <title>Uncovering the hidden diversity of litter-decomposition mechanisms in mushroom-forming fungi.</title>
        <authorList>
            <person name="Floudas D."/>
            <person name="Bentzer J."/>
            <person name="Ahren D."/>
            <person name="Johansson T."/>
            <person name="Persson P."/>
            <person name="Tunlid A."/>
        </authorList>
    </citation>
    <scope>NUCLEOTIDE SEQUENCE [LARGE SCALE GENOMIC DNA]</scope>
    <source>
        <strain evidence="8 9">CBS 146.42</strain>
    </source>
</reference>
<comment type="caution">
    <text evidence="8">The sequence shown here is derived from an EMBL/GenBank/DDBJ whole genome shotgun (WGS) entry which is preliminary data.</text>
</comment>
<dbReference type="InterPro" id="IPR006073">
    <property type="entry name" value="GTP-bd"/>
</dbReference>
<evidence type="ECO:0000313" key="9">
    <source>
        <dbReference type="Proteomes" id="UP000559027"/>
    </source>
</evidence>
<dbReference type="Proteomes" id="UP000559027">
    <property type="component" value="Unassembled WGS sequence"/>
</dbReference>
<feature type="region of interest" description="Disordered" evidence="6">
    <location>
        <begin position="425"/>
        <end position="546"/>
    </location>
</feature>
<feature type="domain" description="CP-type G" evidence="7">
    <location>
        <begin position="96"/>
        <end position="266"/>
    </location>
</feature>
<sequence>MGRSKSTKSVPQKSKLKKDLGVPKLPTLKEKIRNNVIRASHSPVAKRDPDATMASEPTLSTLAQRAAEAEARHASEGSFSSAGPSNHMKTKEQLRKHYLKALHKVIDESDIVILVLDARDPEGCRSKLVEEEVRRREVEGKKLVFVLNKIDLVPKANAQAWLKHLRHTTPTLPFLSSSASQHQRANISSTTAPALMKLLKAYKPKAGTATVGVVGYPNVGKSSLINSLKRSKVCAVAAQAGHTKDVQSVQLERGLRIVDSPGVVFDDDDFDDGKGNKKGSVLLRNVVKVEDVDDPIAVAEEIVNRTSPETLQKIYKIPEHNSTLEFLTMLALTNGRLLKGGTPDLIAMARQVLNDWNHQKIPYFSEPPAVHPSLIPSTITNSSSEAPSIAPGAENVGQAQIVSHFSKPFQLEGLFGVADAGAFGGEAPMDADEDGDVFFDAEEGPMEDDTTENRMDYDGSSPRNPRKRSRSPSEVDVAPPGSIPPSTNGIPMESDDRPEYIRQPKRRRKNKDIPDYNAPIDKNVLDRMERSNPLSRKNLKRESKRARKAFKAQMTAEQAVGGGMDIDHDELQFTFMA</sequence>
<organism evidence="8 9">
    <name type="scientific">Leucocoprinus leucothites</name>
    <dbReference type="NCBI Taxonomy" id="201217"/>
    <lineage>
        <taxon>Eukaryota</taxon>
        <taxon>Fungi</taxon>
        <taxon>Dikarya</taxon>
        <taxon>Basidiomycota</taxon>
        <taxon>Agaricomycotina</taxon>
        <taxon>Agaricomycetes</taxon>
        <taxon>Agaricomycetidae</taxon>
        <taxon>Agaricales</taxon>
        <taxon>Agaricineae</taxon>
        <taxon>Agaricaceae</taxon>
        <taxon>Leucocoprinus</taxon>
    </lineage>
</organism>
<name>A0A8H5CY39_9AGAR</name>
<evidence type="ECO:0000256" key="5">
    <source>
        <dbReference type="ARBA" id="ARBA00023242"/>
    </source>
</evidence>
<dbReference type="Pfam" id="PF01926">
    <property type="entry name" value="MMR_HSR1"/>
    <property type="match status" value="1"/>
</dbReference>
<feature type="compositionally biased region" description="Acidic residues" evidence="6">
    <location>
        <begin position="429"/>
        <end position="450"/>
    </location>
</feature>
<keyword evidence="9" id="KW-1185">Reference proteome</keyword>
<dbReference type="SUPFAM" id="SSF52540">
    <property type="entry name" value="P-loop containing nucleoside triphosphate hydrolases"/>
    <property type="match status" value="1"/>
</dbReference>
<dbReference type="OrthoDB" id="444945at2759"/>
<feature type="compositionally biased region" description="Basic and acidic residues" evidence="6">
    <location>
        <begin position="17"/>
        <end position="33"/>
    </location>
</feature>
<keyword evidence="5" id="KW-0539">Nucleus</keyword>
<evidence type="ECO:0000256" key="4">
    <source>
        <dbReference type="ARBA" id="ARBA00023134"/>
    </source>
</evidence>
<evidence type="ECO:0000256" key="1">
    <source>
        <dbReference type="ARBA" id="ARBA00004123"/>
    </source>
</evidence>
<dbReference type="FunFam" id="1.10.1580.10:FF:000002">
    <property type="entry name" value="Guanine nucleotide-binding protein-like 3 (nucleolar)-like"/>
    <property type="match status" value="1"/>
</dbReference>
<evidence type="ECO:0000256" key="6">
    <source>
        <dbReference type="SAM" id="MobiDB-lite"/>
    </source>
</evidence>
<evidence type="ECO:0000259" key="7">
    <source>
        <dbReference type="PROSITE" id="PS51721"/>
    </source>
</evidence>
<dbReference type="InterPro" id="IPR030378">
    <property type="entry name" value="G_CP_dom"/>
</dbReference>
<protein>
    <recommendedName>
        <fullName evidence="7">CP-type G domain-containing protein</fullName>
    </recommendedName>
</protein>
<dbReference type="InterPro" id="IPR050755">
    <property type="entry name" value="TRAFAC_YlqF/YawG_RiboMat"/>
</dbReference>
<evidence type="ECO:0000256" key="2">
    <source>
        <dbReference type="ARBA" id="ARBA00022741"/>
    </source>
</evidence>
<dbReference type="GO" id="GO:0005525">
    <property type="term" value="F:GTP binding"/>
    <property type="evidence" value="ECO:0007669"/>
    <property type="project" value="UniProtKB-KW"/>
</dbReference>
<dbReference type="GO" id="GO:0005730">
    <property type="term" value="C:nucleolus"/>
    <property type="evidence" value="ECO:0007669"/>
    <property type="project" value="TreeGrafter"/>
</dbReference>
<dbReference type="Gene3D" id="3.40.50.300">
    <property type="entry name" value="P-loop containing nucleotide triphosphate hydrolases"/>
    <property type="match status" value="1"/>
</dbReference>
<feature type="compositionally biased region" description="Basic residues" evidence="6">
    <location>
        <begin position="537"/>
        <end position="546"/>
    </location>
</feature>
<dbReference type="PANTHER" id="PTHR11089:SF30">
    <property type="entry name" value="GUANINE NUCLEOTIDE-BINDING PROTEIN-LIKE 3 HOMOLOG"/>
    <property type="match status" value="1"/>
</dbReference>
<evidence type="ECO:0000256" key="3">
    <source>
        <dbReference type="ARBA" id="ARBA00023054"/>
    </source>
</evidence>
<comment type="subcellular location">
    <subcellularLocation>
        <location evidence="1">Nucleus</location>
    </subcellularLocation>
</comment>
<keyword evidence="4" id="KW-0342">GTP-binding</keyword>
<dbReference type="AlphaFoldDB" id="A0A8H5CY39"/>